<dbReference type="GO" id="GO:0048268">
    <property type="term" value="P:clathrin coat assembly"/>
    <property type="evidence" value="ECO:0007669"/>
    <property type="project" value="InterPro"/>
</dbReference>
<evidence type="ECO:0000256" key="10">
    <source>
        <dbReference type="RuleBase" id="RU368012"/>
    </source>
</evidence>
<keyword evidence="10" id="KW-0507">mRNA processing</keyword>
<dbReference type="InterPro" id="IPR025816">
    <property type="entry name" value="RrmJ-type_MeTrfase"/>
</dbReference>
<evidence type="ECO:0000313" key="15">
    <source>
        <dbReference type="EMBL" id="SSX02835.1"/>
    </source>
</evidence>
<keyword evidence="10" id="KW-0489">Methyltransferase</keyword>
<feature type="compositionally biased region" description="Polar residues" evidence="11">
    <location>
        <begin position="1358"/>
        <end position="1369"/>
    </location>
</feature>
<dbReference type="Pfam" id="PF01585">
    <property type="entry name" value="G-patch"/>
    <property type="match status" value="1"/>
</dbReference>
<evidence type="ECO:0000256" key="5">
    <source>
        <dbReference type="ARBA" id="ARBA00022583"/>
    </source>
</evidence>
<dbReference type="GO" id="GO:0003676">
    <property type="term" value="F:nucleic acid binding"/>
    <property type="evidence" value="ECO:0007669"/>
    <property type="project" value="UniProtKB-UniRule"/>
</dbReference>
<reference evidence="16" key="2">
    <citation type="submission" date="2018-07" db="EMBL/GenBank/DDBJ databases">
        <authorList>
            <person name="Quirk P.G."/>
            <person name="Krulwich T.A."/>
        </authorList>
    </citation>
    <scope>NUCLEOTIDE SEQUENCE</scope>
</reference>
<keyword evidence="5" id="KW-0254">Endocytosis</keyword>
<dbReference type="InterPro" id="IPR013809">
    <property type="entry name" value="ENTH"/>
</dbReference>
<dbReference type="GO" id="GO:0005545">
    <property type="term" value="F:1-phosphatidylinositol binding"/>
    <property type="evidence" value="ECO:0007669"/>
    <property type="project" value="InterPro"/>
</dbReference>
<feature type="compositionally biased region" description="Low complexity" evidence="11">
    <location>
        <begin position="1638"/>
        <end position="1655"/>
    </location>
</feature>
<feature type="region of interest" description="Disordered" evidence="11">
    <location>
        <begin position="1316"/>
        <end position="1400"/>
    </location>
</feature>
<dbReference type="GO" id="GO:0005794">
    <property type="term" value="C:Golgi apparatus"/>
    <property type="evidence" value="ECO:0007669"/>
    <property type="project" value="UniProtKB-SubCell"/>
</dbReference>
<dbReference type="InterPro" id="IPR014712">
    <property type="entry name" value="ANTH_dom_sf"/>
</dbReference>
<dbReference type="SUPFAM" id="SSF48464">
    <property type="entry name" value="ENTH/VHS domain"/>
    <property type="match status" value="2"/>
</dbReference>
<dbReference type="GO" id="GO:0004483">
    <property type="term" value="F:methyltransferase cap1 activity"/>
    <property type="evidence" value="ECO:0007669"/>
    <property type="project" value="UniProtKB-UniRule"/>
</dbReference>
<dbReference type="VEuPathDB" id="VectorBase:CSON008497"/>
<feature type="region of interest" description="Disordered" evidence="11">
    <location>
        <begin position="1638"/>
        <end position="1662"/>
    </location>
</feature>
<organism evidence="15">
    <name type="scientific">Culicoides sonorensis</name>
    <name type="common">Biting midge</name>
    <dbReference type="NCBI Taxonomy" id="179676"/>
    <lineage>
        <taxon>Eukaryota</taxon>
        <taxon>Metazoa</taxon>
        <taxon>Ecdysozoa</taxon>
        <taxon>Arthropoda</taxon>
        <taxon>Hexapoda</taxon>
        <taxon>Insecta</taxon>
        <taxon>Pterygota</taxon>
        <taxon>Neoptera</taxon>
        <taxon>Endopterygota</taxon>
        <taxon>Diptera</taxon>
        <taxon>Nematocera</taxon>
        <taxon>Chironomoidea</taxon>
        <taxon>Ceratopogonidae</taxon>
        <taxon>Ceratopogoninae</taxon>
        <taxon>Culicoides</taxon>
        <taxon>Monoculicoides</taxon>
    </lineage>
</organism>
<feature type="compositionally biased region" description="Pro residues" evidence="11">
    <location>
        <begin position="1378"/>
        <end position="1398"/>
    </location>
</feature>
<evidence type="ECO:0000256" key="9">
    <source>
        <dbReference type="ARBA" id="ARBA00023329"/>
    </source>
</evidence>
<dbReference type="InterPro" id="IPR011417">
    <property type="entry name" value="ANTH_dom"/>
</dbReference>
<evidence type="ECO:0000313" key="16">
    <source>
        <dbReference type="EMBL" id="SSX23203.1"/>
    </source>
</evidence>
<dbReference type="GO" id="GO:0030136">
    <property type="term" value="C:clathrin-coated vesicle"/>
    <property type="evidence" value="ECO:0007669"/>
    <property type="project" value="UniProtKB-SubCell"/>
</dbReference>
<dbReference type="InterPro" id="IPR000467">
    <property type="entry name" value="G_patch_dom"/>
</dbReference>
<dbReference type="InterPro" id="IPR029063">
    <property type="entry name" value="SAM-dependent_MTases_sf"/>
</dbReference>
<dbReference type="SMART" id="SM00443">
    <property type="entry name" value="G_patch"/>
    <property type="match status" value="1"/>
</dbReference>
<feature type="compositionally biased region" description="Low complexity" evidence="11">
    <location>
        <begin position="1316"/>
        <end position="1326"/>
    </location>
</feature>
<feature type="region of interest" description="Disordered" evidence="11">
    <location>
        <begin position="1064"/>
        <end position="1083"/>
    </location>
</feature>
<evidence type="ECO:0000256" key="7">
    <source>
        <dbReference type="ARBA" id="ARBA00023136"/>
    </source>
</evidence>
<keyword evidence="6" id="KW-0333">Golgi apparatus</keyword>
<feature type="domain" description="RrmJ-type SAM-dependent 2'-O-MTase" evidence="14">
    <location>
        <begin position="245"/>
        <end position="458"/>
    </location>
</feature>
<keyword evidence="10" id="KW-0506">mRNA capping</keyword>
<dbReference type="PROSITE" id="PS50942">
    <property type="entry name" value="ENTH"/>
    <property type="match status" value="1"/>
</dbReference>
<accession>A0A336KHW6</accession>
<feature type="compositionally biased region" description="Polar residues" evidence="11">
    <location>
        <begin position="1067"/>
        <end position="1080"/>
    </location>
</feature>
<dbReference type="GO" id="GO:0032259">
    <property type="term" value="P:methylation"/>
    <property type="evidence" value="ECO:0007669"/>
    <property type="project" value="UniProtKB-KW"/>
</dbReference>
<dbReference type="PANTHER" id="PTHR16121">
    <property type="entry name" value="CAP-SPECIFIC MRNA (NUCLEOSIDE-2'-O-)-METHYLTRANSFERASE 1-RELATED"/>
    <property type="match status" value="1"/>
</dbReference>
<keyword evidence="10" id="KW-0539">Nucleus</keyword>
<evidence type="ECO:0000256" key="3">
    <source>
        <dbReference type="ARBA" id="ARBA00004600"/>
    </source>
</evidence>
<dbReference type="EMBL" id="UFQS01000320">
    <property type="protein sequence ID" value="SSX02835.1"/>
    <property type="molecule type" value="Genomic_DNA"/>
</dbReference>
<dbReference type="GO" id="GO:0005634">
    <property type="term" value="C:nucleus"/>
    <property type="evidence" value="ECO:0007669"/>
    <property type="project" value="UniProtKB-SubCell"/>
</dbReference>
<keyword evidence="8" id="KW-0168">Coated pit</keyword>
<comment type="catalytic activity">
    <reaction evidence="10">
        <text>a 5'-end (N(7)-methyl 5'-triphosphoguanosine)-ribonucleoside in mRNA + S-adenosyl-L-methionine = a 5'-end (N(7)-methyl 5'-triphosphoguanosine)-(2'-O-methyl-ribonucleoside) in mRNA + S-adenosyl-L-homocysteine + H(+)</text>
        <dbReference type="Rhea" id="RHEA:67020"/>
        <dbReference type="Rhea" id="RHEA-COMP:17167"/>
        <dbReference type="Rhea" id="RHEA-COMP:17168"/>
        <dbReference type="ChEBI" id="CHEBI:15378"/>
        <dbReference type="ChEBI" id="CHEBI:57856"/>
        <dbReference type="ChEBI" id="CHEBI:59789"/>
        <dbReference type="ChEBI" id="CHEBI:156461"/>
        <dbReference type="ChEBI" id="CHEBI:167609"/>
        <dbReference type="EC" id="2.1.1.57"/>
    </reaction>
</comment>
<dbReference type="SMART" id="SM00273">
    <property type="entry name" value="ENTH"/>
    <property type="match status" value="1"/>
</dbReference>
<protein>
    <recommendedName>
        <fullName evidence="10">Cap-specific mRNA (nucleoside-2'-O-)-methyltransferase 1</fullName>
        <ecNumber evidence="10">2.1.1.57</ecNumber>
    </recommendedName>
    <alternativeName>
        <fullName evidence="10">Cap1 2'O-ribose methyltransferase 1</fullName>
    </alternativeName>
</protein>
<evidence type="ECO:0000256" key="4">
    <source>
        <dbReference type="ARBA" id="ARBA00008011"/>
    </source>
</evidence>
<dbReference type="PANTHER" id="PTHR16121:SF0">
    <property type="entry name" value="CAP-SPECIFIC MRNA (NUCLEOSIDE-2'-O-)-METHYLTRANSFERASE 1"/>
    <property type="match status" value="1"/>
</dbReference>
<dbReference type="SUPFAM" id="SSF53335">
    <property type="entry name" value="S-adenosyl-L-methionine-dependent methyltransferases"/>
    <property type="match status" value="1"/>
</dbReference>
<dbReference type="InterPro" id="IPR008942">
    <property type="entry name" value="ENTH_VHS"/>
</dbReference>
<dbReference type="GO" id="GO:0006370">
    <property type="term" value="P:7-methylguanosine mRNA capping"/>
    <property type="evidence" value="ECO:0007669"/>
    <property type="project" value="UniProtKB-UniRule"/>
</dbReference>
<keyword evidence="9" id="KW-0968">Cytoplasmic vesicle</keyword>
<evidence type="ECO:0000259" key="12">
    <source>
        <dbReference type="PROSITE" id="PS50174"/>
    </source>
</evidence>
<comment type="function">
    <text evidence="10">S-adenosyl-L-methionine-dependent methyltransferase that mediates RNA cap1 2'-O-ribose methylation to the 5'-cap structure of RNAs. Methylates the ribose of the first nucleotide of a m(7)GpppG-capped mRNA to produce m(7)GpppNmp (cap1).</text>
</comment>
<dbReference type="Gene3D" id="1.25.40.90">
    <property type="match status" value="2"/>
</dbReference>
<gene>
    <name evidence="15" type="primary">CSON008497</name>
</gene>
<dbReference type="InterPro" id="IPR050851">
    <property type="entry name" value="mRNA_Cap_2O-Ribose_MeTrfase"/>
</dbReference>
<feature type="compositionally biased region" description="Pro residues" evidence="11">
    <location>
        <begin position="1336"/>
        <end position="1351"/>
    </location>
</feature>
<sequence length="1662" mass="184792">MNMAGQTINDRLLAARHSLAGQGLAKSVCKATTEEMIGPKKKHLDYLVHCTNEPNVSIPSLANLLIERSQNACWVVVFKSLITTHHLLAYGNEVNYALRMMKNMGYQENQGLGKTGQGRLEPIEASAQKGRRGLGLRLDDLDLAALKWDQSMEPDLKIPEELNWLENTSKNPGEDDLLMYDADMLWSWVKEGHRKLTIDDETNFCDPNTINNVLKSKSIFDKLGSVDMMKARTRANPFETIKHNVFQNRAAVKMANIDQMFDFMFTDPRDINGQPLVREDDLLYFADVCAGPGGFSEYILFRRGWTAKGFGFTLKAENDFKLHEFFAGSPETFDPYYGVNDDGNVFDPENCASLKDYVLKQTKDGVHIMMADGGFSVEGQENIQEILSKQLYLCQCLVALSLVRVNGHFVVKLFDLFTPFSVGLIYLMYKCFHSICICKPNTSRPANSERYLVCRWKKSCTEVIEKHLFRVNEFIWENRAGQSDISELVPMEVLQGDKTFFEYIYESNNVLGGRQVDALLKIAAFCKNIDLIDERQVEVKKKCLDLWRLEDKMRKAPPKVSNDYYLSELLGNWTDKEQRQFIDTHPKILTHQELKKAFLSVHDWHFVPLETRQNSIKHLRTFFMGKGGRNVLAYNTSNHSWQQLNDLCLELCPRTLIYGEIVKEYIGESRKQRNISALHIIDAIVLGGVDIRKMNLVERNRMCCKFARALNKPLKTFVGPDNNCRMSVPVRCKRLYSLLDFSRFVDGLQTFKLKNGATRYGIILPNECNDPEERYYIPEGLLFLNSTNEAFMKCFSRSARNYYYFDKRNRESKPATPEILAVATASMRNTFTNRHIWLWNEDQSNLDEINDSGSEEDNQRFIQYLASSNSSFQLNSFLDKGGVQGAGARVGYDMSSYIRRYANYLNNKALSYRTVAFDFCKVKRGKEEGSLRTMNADKLLKTLPALQTQLDSLLEFDCPANHLNNGVINMCFMLLFRDLIRLFACYNDGIINLLEKYFDMNKKQCRDALDLYKKFLTRMDRVGEFLKVAEAIGIDKGDIPDLTKAPSSLLEALEQHLATLEGRKGSAANTPTQTASNQKNVKSGVSALSSTSSSFGTAAASAKFESHSNGVTIDDALKAQALAEEEAAMNQYKQKVSSPTAATNPFLSSPPAAAANTNIVDLFGAADTQPVAAQQKLSDDLLGLGNPFADVYSMVQQPADNFFTNGFNGTGGAQPAATNAFVSDSNFSNVFGTAEPQDPFKHFNDTTVRVLPADPKTKNPFLNDDEEEKLDNIKALIALNNNMNNNNNMNINNAKILNPNQNANGDHMVQSQKFTGTNLTTNPSTTIVSHHHASPAKPPRPGPPARPPPPTATVASVFQSESSSANQTFIADFAHANIPPPKPMPPSITEPNPPPPPAMKSAFDDLEDTMRMALGSPSKGSIVGGQSMFVTSTMGNVEGGGAGTQPFHQQQQLQQQQLMFSSNTMQQPFVGGFDALGDVLRPAAGQQQPQYQQGLISAQSQIPGQQVQQQQQQGAAPTGKVLTGDLDSSLASLAENLTIDRGGQVKGGWNSPKNTAKPGAAGWSPQPMAATTGANYRPMAQGMTICPAPSTIHTFPNFSPFLQQQGMPQQQMRPMVGAPGTVPNMMPMQMAGVPQMMPTGQPVTQQPQPTNTNVPLDPFGAL</sequence>
<dbReference type="EC" id="2.1.1.57" evidence="10"/>
<dbReference type="GO" id="GO:0006897">
    <property type="term" value="P:endocytosis"/>
    <property type="evidence" value="ECO:0007669"/>
    <property type="project" value="UniProtKB-KW"/>
</dbReference>
<evidence type="ECO:0000256" key="8">
    <source>
        <dbReference type="ARBA" id="ARBA00023176"/>
    </source>
</evidence>
<name>A0A336KHW6_CULSO</name>
<evidence type="ECO:0000256" key="2">
    <source>
        <dbReference type="ARBA" id="ARBA00004555"/>
    </source>
</evidence>
<feature type="domain" description="G-patch" evidence="12">
    <location>
        <begin position="93"/>
        <end position="139"/>
    </location>
</feature>
<evidence type="ECO:0000256" key="11">
    <source>
        <dbReference type="SAM" id="MobiDB-lite"/>
    </source>
</evidence>
<evidence type="ECO:0000259" key="13">
    <source>
        <dbReference type="PROSITE" id="PS50942"/>
    </source>
</evidence>
<dbReference type="FunFam" id="3.40.50.12760:FF:000004">
    <property type="entry name" value="FtsJ-like methyltransferase"/>
    <property type="match status" value="1"/>
</dbReference>
<dbReference type="GO" id="GO:0005905">
    <property type="term" value="C:clathrin-coated pit"/>
    <property type="evidence" value="ECO:0007669"/>
    <property type="project" value="UniProtKB-SubCell"/>
</dbReference>
<dbReference type="InterPro" id="IPR002877">
    <property type="entry name" value="RNA_MeTrfase_FtsJ_dom"/>
</dbReference>
<dbReference type="PROSITE" id="PS51613">
    <property type="entry name" value="SAM_MT_RRMJ"/>
    <property type="match status" value="1"/>
</dbReference>
<evidence type="ECO:0000256" key="1">
    <source>
        <dbReference type="ARBA" id="ARBA00004132"/>
    </source>
</evidence>
<feature type="region of interest" description="Disordered" evidence="11">
    <location>
        <begin position="1490"/>
        <end position="1520"/>
    </location>
</feature>
<dbReference type="EMBL" id="UFQT01000320">
    <property type="protein sequence ID" value="SSX23203.1"/>
    <property type="molecule type" value="Genomic_DNA"/>
</dbReference>
<dbReference type="Gene3D" id="1.20.58.150">
    <property type="entry name" value="ANTH domain"/>
    <property type="match status" value="1"/>
</dbReference>
<feature type="domain" description="ENTH" evidence="13">
    <location>
        <begin position="16"/>
        <end position="157"/>
    </location>
</feature>
<dbReference type="Gene3D" id="3.40.50.12760">
    <property type="match status" value="1"/>
</dbReference>
<dbReference type="PROSITE" id="PS50174">
    <property type="entry name" value="G_PATCH"/>
    <property type="match status" value="1"/>
</dbReference>
<comment type="similarity">
    <text evidence="4">Belongs to the PICALM/SNAP91 family.</text>
</comment>
<evidence type="ECO:0000256" key="6">
    <source>
        <dbReference type="ARBA" id="ARBA00023034"/>
    </source>
</evidence>
<keyword evidence="10" id="KW-0949">S-adenosyl-L-methionine</keyword>
<feature type="compositionally biased region" description="Low complexity" evidence="11">
    <location>
        <begin position="1490"/>
        <end position="1513"/>
    </location>
</feature>
<reference evidence="15" key="1">
    <citation type="submission" date="2018-04" db="EMBL/GenBank/DDBJ databases">
        <authorList>
            <person name="Go L.Y."/>
            <person name="Mitchell J.A."/>
        </authorList>
    </citation>
    <scope>NUCLEOTIDE SEQUENCE</scope>
    <source>
        <tissue evidence="15">Whole organism</tissue>
    </source>
</reference>
<dbReference type="GO" id="GO:0016556">
    <property type="term" value="P:mRNA modification"/>
    <property type="evidence" value="ECO:0007669"/>
    <property type="project" value="UniProtKB-UniRule"/>
</dbReference>
<dbReference type="SUPFAM" id="SSF89009">
    <property type="entry name" value="GAT-like domain"/>
    <property type="match status" value="1"/>
</dbReference>
<feature type="region of interest" description="Disordered" evidence="11">
    <location>
        <begin position="1544"/>
        <end position="1565"/>
    </location>
</feature>
<dbReference type="Pfam" id="PF07651">
    <property type="entry name" value="ANTH"/>
    <property type="match status" value="2"/>
</dbReference>
<dbReference type="FunFam" id="1.20.58.150:FF:000001">
    <property type="entry name" value="phosphatidylinositol-binding clathrin assembly protein-like isoform X1"/>
    <property type="match status" value="1"/>
</dbReference>
<keyword evidence="7" id="KW-0472">Membrane</keyword>
<evidence type="ECO:0000259" key="14">
    <source>
        <dbReference type="PROSITE" id="PS51613"/>
    </source>
</evidence>
<dbReference type="GO" id="GO:0030276">
    <property type="term" value="F:clathrin binding"/>
    <property type="evidence" value="ECO:0007669"/>
    <property type="project" value="InterPro"/>
</dbReference>
<keyword evidence="10" id="KW-0808">Transferase</keyword>
<proteinExistence type="inferred from homology"/>
<dbReference type="Pfam" id="PF01728">
    <property type="entry name" value="FtsJ"/>
    <property type="match status" value="1"/>
</dbReference>
<comment type="subcellular location">
    <subcellularLocation>
        <location evidence="1">Cytoplasmic vesicle</location>
        <location evidence="1">Clathrin-coated vesicle</location>
    </subcellularLocation>
    <subcellularLocation>
        <location evidence="2">Golgi apparatus</location>
    </subcellularLocation>
    <subcellularLocation>
        <location evidence="3">Membrane</location>
        <location evidence="3">Clathrin-coated pit</location>
    </subcellularLocation>
    <subcellularLocation>
        <location evidence="10">Nucleus</location>
    </subcellularLocation>
</comment>